<protein>
    <submittedName>
        <fullName evidence="1">OsmC-like family protein</fullName>
    </submittedName>
</protein>
<dbReference type="Pfam" id="PF02566">
    <property type="entry name" value="OsmC"/>
    <property type="match status" value="1"/>
</dbReference>
<name>A0A444WAM0_9FLAO</name>
<dbReference type="Proteomes" id="UP000289775">
    <property type="component" value="Unassembled WGS sequence"/>
</dbReference>
<reference evidence="1 2" key="1">
    <citation type="submission" date="2014-12" db="EMBL/GenBank/DDBJ databases">
        <title>Genome sequence of Flavobacterium beibuense RSKm HC5.</title>
        <authorList>
            <person name="Kim J.F."/>
            <person name="Song J.Y."/>
            <person name="Kwak M.-J."/>
            <person name="Lee S.-W."/>
        </authorList>
    </citation>
    <scope>NUCLEOTIDE SEQUENCE [LARGE SCALE GENOMIC DNA]</scope>
    <source>
        <strain evidence="1 2">RSKm HC5</strain>
    </source>
</reference>
<dbReference type="InterPro" id="IPR036102">
    <property type="entry name" value="OsmC/Ohrsf"/>
</dbReference>
<dbReference type="InterPro" id="IPR015946">
    <property type="entry name" value="KH_dom-like_a/b"/>
</dbReference>
<dbReference type="RefSeq" id="WP_129751057.1">
    <property type="nucleotide sequence ID" value="NZ_JUIW01000006.1"/>
</dbReference>
<gene>
    <name evidence="1" type="ORF">NU09_1927</name>
</gene>
<dbReference type="OrthoDB" id="9791538at2"/>
<accession>A0A444WAM0</accession>
<keyword evidence="2" id="KW-1185">Reference proteome</keyword>
<dbReference type="PANTHER" id="PTHR39624">
    <property type="entry name" value="PROTEIN INVOLVED IN RIMO-MEDIATED BETA-METHYLTHIOLATION OF RIBOSOMAL PROTEIN S12 YCAO"/>
    <property type="match status" value="1"/>
</dbReference>
<comment type="caution">
    <text evidence="1">The sequence shown here is derived from an EMBL/GenBank/DDBJ whole genome shotgun (WGS) entry which is preliminary data.</text>
</comment>
<evidence type="ECO:0000313" key="1">
    <source>
        <dbReference type="EMBL" id="RYJ42828.1"/>
    </source>
</evidence>
<evidence type="ECO:0000313" key="2">
    <source>
        <dbReference type="Proteomes" id="UP000289775"/>
    </source>
</evidence>
<dbReference type="AlphaFoldDB" id="A0A444WAM0"/>
<sequence>MKTTVARIGKQKYKTEIQAKNHIISADEPLEVGGEDLGFTPTELLEASLAACSVMTIRMYADRKGWDLKGVEIKVGFKRNLTTHQVTFIKEVRLEGNLDSEQRQKLLDIGGKCPIEKIISGPVSVVSELL</sequence>
<proteinExistence type="predicted"/>
<dbReference type="SUPFAM" id="SSF82784">
    <property type="entry name" value="OsmC-like"/>
    <property type="match status" value="1"/>
</dbReference>
<organism evidence="1 2">
    <name type="scientific">Flavobacterium beibuense</name>
    <dbReference type="NCBI Taxonomy" id="657326"/>
    <lineage>
        <taxon>Bacteria</taxon>
        <taxon>Pseudomonadati</taxon>
        <taxon>Bacteroidota</taxon>
        <taxon>Flavobacteriia</taxon>
        <taxon>Flavobacteriales</taxon>
        <taxon>Flavobacteriaceae</taxon>
        <taxon>Flavobacterium</taxon>
    </lineage>
</organism>
<dbReference type="InterPro" id="IPR003718">
    <property type="entry name" value="OsmC/Ohr_fam"/>
</dbReference>
<dbReference type="EMBL" id="JUIW01000006">
    <property type="protein sequence ID" value="RYJ42828.1"/>
    <property type="molecule type" value="Genomic_DNA"/>
</dbReference>
<dbReference type="Gene3D" id="3.30.300.20">
    <property type="match status" value="1"/>
</dbReference>
<dbReference type="PANTHER" id="PTHR39624:SF2">
    <property type="entry name" value="OSMC-LIKE PROTEIN"/>
    <property type="match status" value="1"/>
</dbReference>